<name>A0A1I8AJP1_9BILA</name>
<protein>
    <submittedName>
        <fullName evidence="2">Histone-lysine N-methyltransferase SETMAR</fullName>
    </submittedName>
</protein>
<sequence>MSPEGKEKGTVSEGEIFEEEAFVRKGDCRRRSKTPHCEIIKYLKTQRRDSSHSASKKLFTPIDMACESHPPVISEPCIPLTLT</sequence>
<evidence type="ECO:0000313" key="1">
    <source>
        <dbReference type="Proteomes" id="UP000095287"/>
    </source>
</evidence>
<proteinExistence type="predicted"/>
<dbReference type="WBParaSite" id="L893_g6294.t1">
    <property type="protein sequence ID" value="L893_g6294.t1"/>
    <property type="gene ID" value="L893_g6294"/>
</dbReference>
<organism evidence="1 2">
    <name type="scientific">Steinernema glaseri</name>
    <dbReference type="NCBI Taxonomy" id="37863"/>
    <lineage>
        <taxon>Eukaryota</taxon>
        <taxon>Metazoa</taxon>
        <taxon>Ecdysozoa</taxon>
        <taxon>Nematoda</taxon>
        <taxon>Chromadorea</taxon>
        <taxon>Rhabditida</taxon>
        <taxon>Tylenchina</taxon>
        <taxon>Panagrolaimomorpha</taxon>
        <taxon>Strongyloidoidea</taxon>
        <taxon>Steinernematidae</taxon>
        <taxon>Steinernema</taxon>
    </lineage>
</organism>
<dbReference type="Proteomes" id="UP000095287">
    <property type="component" value="Unplaced"/>
</dbReference>
<accession>A0A1I8AJP1</accession>
<keyword evidence="1" id="KW-1185">Reference proteome</keyword>
<evidence type="ECO:0000313" key="2">
    <source>
        <dbReference type="WBParaSite" id="L893_g6294.t1"/>
    </source>
</evidence>
<reference evidence="2" key="1">
    <citation type="submission" date="2016-11" db="UniProtKB">
        <authorList>
            <consortium name="WormBaseParasite"/>
        </authorList>
    </citation>
    <scope>IDENTIFICATION</scope>
</reference>
<dbReference type="AlphaFoldDB" id="A0A1I8AJP1"/>